<proteinExistence type="predicted"/>
<reference evidence="2 3" key="1">
    <citation type="submission" date="2023-01" db="EMBL/GenBank/DDBJ databases">
        <authorList>
            <person name="Kreplak J."/>
        </authorList>
    </citation>
    <scope>NUCLEOTIDE SEQUENCE [LARGE SCALE GENOMIC DNA]</scope>
</reference>
<gene>
    <name evidence="2" type="ORF">VFH_II141040</name>
</gene>
<evidence type="ECO:0000313" key="2">
    <source>
        <dbReference type="EMBL" id="CAI8598713.1"/>
    </source>
</evidence>
<dbReference type="PANTHER" id="PTHR48154">
    <property type="entry name" value="PROTEIN, PUTATIVE-RELATED"/>
    <property type="match status" value="1"/>
</dbReference>
<organism evidence="2 3">
    <name type="scientific">Vicia faba</name>
    <name type="common">Broad bean</name>
    <name type="synonym">Faba vulgaris</name>
    <dbReference type="NCBI Taxonomy" id="3906"/>
    <lineage>
        <taxon>Eukaryota</taxon>
        <taxon>Viridiplantae</taxon>
        <taxon>Streptophyta</taxon>
        <taxon>Embryophyta</taxon>
        <taxon>Tracheophyta</taxon>
        <taxon>Spermatophyta</taxon>
        <taxon>Magnoliopsida</taxon>
        <taxon>eudicotyledons</taxon>
        <taxon>Gunneridae</taxon>
        <taxon>Pentapetalae</taxon>
        <taxon>rosids</taxon>
        <taxon>fabids</taxon>
        <taxon>Fabales</taxon>
        <taxon>Fabaceae</taxon>
        <taxon>Papilionoideae</taxon>
        <taxon>50 kb inversion clade</taxon>
        <taxon>NPAAA clade</taxon>
        <taxon>Hologalegina</taxon>
        <taxon>IRL clade</taxon>
        <taxon>Fabeae</taxon>
        <taxon>Vicia</taxon>
    </lineage>
</organism>
<name>A0AAV0ZNM5_VICFA</name>
<dbReference type="InterPro" id="IPR056647">
    <property type="entry name" value="DUF7745"/>
</dbReference>
<feature type="domain" description="DUF7745" evidence="1">
    <location>
        <begin position="1"/>
        <end position="160"/>
    </location>
</feature>
<accession>A0AAV0ZNM5</accession>
<dbReference type="AlphaFoldDB" id="A0AAV0ZNM5"/>
<evidence type="ECO:0000313" key="3">
    <source>
        <dbReference type="Proteomes" id="UP001157006"/>
    </source>
</evidence>
<dbReference type="Pfam" id="PF24924">
    <property type="entry name" value="DUF7745"/>
    <property type="match status" value="1"/>
</dbReference>
<dbReference type="PANTHER" id="PTHR48154:SF1">
    <property type="entry name" value="PROTEIN, PUTATIVE-RELATED"/>
    <property type="match status" value="1"/>
</dbReference>
<sequence length="161" mass="18705">MVLFPNPDQLIDVSAVKIFMTHNPVPTLLGDILHSFHTRTMRKRGVLMCYTPLLARWFISHLPQSVLKNEQGLRWSQWLMTLNHSDIHWCSRSKENVIIINRCGEFPNVPLFGIRGGITYNPCLALRQFGYARRDGPHDMLIQGLVFDFDNDDQGLRQRFI</sequence>
<keyword evidence="3" id="KW-1185">Reference proteome</keyword>
<dbReference type="EMBL" id="OX451737">
    <property type="protein sequence ID" value="CAI8598713.1"/>
    <property type="molecule type" value="Genomic_DNA"/>
</dbReference>
<dbReference type="Proteomes" id="UP001157006">
    <property type="component" value="Chromosome 2"/>
</dbReference>
<protein>
    <recommendedName>
        <fullName evidence="1">DUF7745 domain-containing protein</fullName>
    </recommendedName>
</protein>
<evidence type="ECO:0000259" key="1">
    <source>
        <dbReference type="Pfam" id="PF24924"/>
    </source>
</evidence>